<evidence type="ECO:0000259" key="2">
    <source>
        <dbReference type="Pfam" id="PF00501"/>
    </source>
</evidence>
<dbReference type="InterPro" id="IPR020845">
    <property type="entry name" value="AMP-binding_CS"/>
</dbReference>
<proteinExistence type="inferred from homology"/>
<evidence type="ECO:0000313" key="4">
    <source>
        <dbReference type="Proteomes" id="UP000019140"/>
    </source>
</evidence>
<comment type="caution">
    <text evidence="3">The sequence shown here is derived from an EMBL/GenBank/DDBJ whole genome shotgun (WGS) entry which is preliminary data.</text>
</comment>
<gene>
    <name evidence="3" type="ORF">ETSY2_05675</name>
</gene>
<organism evidence="3 4">
    <name type="scientific">Candidatus Entotheonella gemina</name>
    <dbReference type="NCBI Taxonomy" id="1429439"/>
    <lineage>
        <taxon>Bacteria</taxon>
        <taxon>Pseudomonadati</taxon>
        <taxon>Nitrospinota/Tectimicrobiota group</taxon>
        <taxon>Candidatus Tectimicrobiota</taxon>
        <taxon>Candidatus Entotheonellia</taxon>
        <taxon>Candidatus Entotheonellales</taxon>
        <taxon>Candidatus Entotheonellaceae</taxon>
        <taxon>Candidatus Entotheonella</taxon>
    </lineage>
</organism>
<dbReference type="InterPro" id="IPR042099">
    <property type="entry name" value="ANL_N_sf"/>
</dbReference>
<dbReference type="InterPro" id="IPR045851">
    <property type="entry name" value="AMP-bd_C_sf"/>
</dbReference>
<evidence type="ECO:0000256" key="1">
    <source>
        <dbReference type="ARBA" id="ARBA00006432"/>
    </source>
</evidence>
<comment type="similarity">
    <text evidence="1">Belongs to the ATP-dependent AMP-binding enzyme family.</text>
</comment>
<dbReference type="SUPFAM" id="SSF56801">
    <property type="entry name" value="Acetyl-CoA synthetase-like"/>
    <property type="match status" value="1"/>
</dbReference>
<dbReference type="EMBL" id="AZHX01000234">
    <property type="protein sequence ID" value="ETX08394.1"/>
    <property type="molecule type" value="Genomic_DNA"/>
</dbReference>
<dbReference type="GO" id="GO:0070566">
    <property type="term" value="F:adenylyltransferase activity"/>
    <property type="evidence" value="ECO:0007669"/>
    <property type="project" value="TreeGrafter"/>
</dbReference>
<feature type="domain" description="AMP-dependent synthetase/ligase" evidence="2">
    <location>
        <begin position="32"/>
        <end position="259"/>
    </location>
</feature>
<sequence length="405" mass="43614">MLADLETAVSSDIDGLRIVPVEDMHRMQAGSAPPLADIEPDEIAYLQFTSGTTGEPRAAMISHRSLLASLHAALIRLDVRPTDVFVSWVPLYHDLGLVRFVFGPLFFGCPVYLLQPSITSLQSWLETASRVRATITGGPDFGYRIAARTVDPAGLELSTLRFATNGGEPTRRSTIEHFEQRFGLSGVVRPGYGLAEATLGVTSLATGESLRTDNAGNLSCGRPFDGIEIKIVDAEGTTLPANRAGDILVRGTPVFSGYLNAPDVQILCDGWLNTGDIGSLDDDGHLYVLGRSRALIKRAGAMIAPREIEEVADQIDGVRFSAAIGHSDPPQSGTEDVIVIAEVRAASPTSEEPSLAKVIASEVTRAIGFSPREVVLVPPRTIPRTQSGKIQYDELQRLYRQGKLE</sequence>
<evidence type="ECO:0000313" key="3">
    <source>
        <dbReference type="EMBL" id="ETX08394.1"/>
    </source>
</evidence>
<dbReference type="Gene3D" id="3.30.300.30">
    <property type="match status" value="1"/>
</dbReference>
<protein>
    <recommendedName>
        <fullName evidence="2">AMP-dependent synthetase/ligase domain-containing protein</fullName>
    </recommendedName>
</protein>
<dbReference type="Proteomes" id="UP000019140">
    <property type="component" value="Unassembled WGS sequence"/>
</dbReference>
<reference evidence="3 4" key="1">
    <citation type="journal article" date="2014" name="Nature">
        <title>An environmental bacterial taxon with a large and distinct metabolic repertoire.</title>
        <authorList>
            <person name="Wilson M.C."/>
            <person name="Mori T."/>
            <person name="Ruckert C."/>
            <person name="Uria A.R."/>
            <person name="Helf M.J."/>
            <person name="Takada K."/>
            <person name="Gernert C."/>
            <person name="Steffens U.A."/>
            <person name="Heycke N."/>
            <person name="Schmitt S."/>
            <person name="Rinke C."/>
            <person name="Helfrich E.J."/>
            <person name="Brachmann A.O."/>
            <person name="Gurgui C."/>
            <person name="Wakimoto T."/>
            <person name="Kracht M."/>
            <person name="Crusemann M."/>
            <person name="Hentschel U."/>
            <person name="Abe I."/>
            <person name="Matsunaga S."/>
            <person name="Kalinowski J."/>
            <person name="Takeyama H."/>
            <person name="Piel J."/>
        </authorList>
    </citation>
    <scope>NUCLEOTIDE SEQUENCE [LARGE SCALE GENOMIC DNA]</scope>
    <source>
        <strain evidence="4">TSY2</strain>
    </source>
</reference>
<dbReference type="Pfam" id="PF00501">
    <property type="entry name" value="AMP-binding"/>
    <property type="match status" value="1"/>
</dbReference>
<accession>W4MDI5</accession>
<dbReference type="Gene3D" id="3.40.50.12780">
    <property type="entry name" value="N-terminal domain of ligase-like"/>
    <property type="match status" value="1"/>
</dbReference>
<keyword evidence="4" id="KW-1185">Reference proteome</keyword>
<name>W4MDI5_9BACT</name>
<dbReference type="PROSITE" id="PS00455">
    <property type="entry name" value="AMP_BINDING"/>
    <property type="match status" value="1"/>
</dbReference>
<dbReference type="AlphaFoldDB" id="W4MDI5"/>
<dbReference type="GO" id="GO:0006633">
    <property type="term" value="P:fatty acid biosynthetic process"/>
    <property type="evidence" value="ECO:0007669"/>
    <property type="project" value="TreeGrafter"/>
</dbReference>
<dbReference type="InterPro" id="IPR000873">
    <property type="entry name" value="AMP-dep_synth/lig_dom"/>
</dbReference>
<dbReference type="PANTHER" id="PTHR22754:SF32">
    <property type="entry name" value="DISCO-INTERACTING PROTEIN 2"/>
    <property type="match status" value="1"/>
</dbReference>
<dbReference type="GO" id="GO:0005886">
    <property type="term" value="C:plasma membrane"/>
    <property type="evidence" value="ECO:0007669"/>
    <property type="project" value="TreeGrafter"/>
</dbReference>
<dbReference type="PANTHER" id="PTHR22754">
    <property type="entry name" value="DISCO-INTERACTING PROTEIN 2 DIP2 -RELATED"/>
    <property type="match status" value="1"/>
</dbReference>
<dbReference type="HOGENOM" id="CLU_000022_23_1_7"/>